<dbReference type="AlphaFoldDB" id="A0A9J6CYJ5"/>
<organism evidence="9 10">
    <name type="scientific">Rhipicephalus microplus</name>
    <name type="common">Cattle tick</name>
    <name type="synonym">Boophilus microplus</name>
    <dbReference type="NCBI Taxonomy" id="6941"/>
    <lineage>
        <taxon>Eukaryota</taxon>
        <taxon>Metazoa</taxon>
        <taxon>Ecdysozoa</taxon>
        <taxon>Arthropoda</taxon>
        <taxon>Chelicerata</taxon>
        <taxon>Arachnida</taxon>
        <taxon>Acari</taxon>
        <taxon>Parasitiformes</taxon>
        <taxon>Ixodida</taxon>
        <taxon>Ixodoidea</taxon>
        <taxon>Ixodidae</taxon>
        <taxon>Rhipicephalinae</taxon>
        <taxon>Rhipicephalus</taxon>
        <taxon>Boophilus</taxon>
    </lineage>
</organism>
<dbReference type="PROSITE" id="PS51355">
    <property type="entry name" value="GLUTATHIONE_PEROXID_3"/>
    <property type="match status" value="1"/>
</dbReference>
<dbReference type="OMA" id="WFHRASV"/>
<dbReference type="GO" id="GO:0006979">
    <property type="term" value="P:response to oxidative stress"/>
    <property type="evidence" value="ECO:0007669"/>
    <property type="project" value="InterPro"/>
</dbReference>
<dbReference type="EMBL" id="JABSTU010004652">
    <property type="protein sequence ID" value="KAH7957994.1"/>
    <property type="molecule type" value="Genomic_DNA"/>
</dbReference>
<accession>A0A9J6CYJ5</accession>
<dbReference type="EC" id="1.11.1.9" evidence="4"/>
<keyword evidence="8" id="KW-0560">Oxidoreductase</keyword>
<dbReference type="VEuPathDB" id="VectorBase:LOC119185762"/>
<comment type="subcellular location">
    <subcellularLocation>
        <location evidence="2">Secreted</location>
    </subcellularLocation>
</comment>
<evidence type="ECO:0000256" key="4">
    <source>
        <dbReference type="ARBA" id="ARBA00012310"/>
    </source>
</evidence>
<comment type="catalytic activity">
    <reaction evidence="1">
        <text>2 glutathione + H2O2 = glutathione disulfide + 2 H2O</text>
        <dbReference type="Rhea" id="RHEA:16833"/>
        <dbReference type="ChEBI" id="CHEBI:15377"/>
        <dbReference type="ChEBI" id="CHEBI:16240"/>
        <dbReference type="ChEBI" id="CHEBI:57925"/>
        <dbReference type="ChEBI" id="CHEBI:58297"/>
        <dbReference type="EC" id="1.11.1.9"/>
    </reaction>
</comment>
<name>A0A9J6CYJ5_RHIMP</name>
<protein>
    <recommendedName>
        <fullName evidence="4">glutathione peroxidase</fullName>
        <ecNumber evidence="4">1.11.1.9</ecNumber>
    </recommendedName>
</protein>
<evidence type="ECO:0000256" key="8">
    <source>
        <dbReference type="ARBA" id="ARBA00023002"/>
    </source>
</evidence>
<dbReference type="PANTHER" id="PTHR11592:SF88">
    <property type="entry name" value="GLUTATHIONE PEROXIDASE-RELATED"/>
    <property type="match status" value="1"/>
</dbReference>
<gene>
    <name evidence="9" type="ORF">HPB51_028022</name>
</gene>
<dbReference type="InterPro" id="IPR000889">
    <property type="entry name" value="Glutathione_peroxidase"/>
</dbReference>
<comment type="similarity">
    <text evidence="3">Belongs to the glutathione peroxidase family.</text>
</comment>
<dbReference type="Gene3D" id="3.40.30.10">
    <property type="entry name" value="Glutaredoxin"/>
    <property type="match status" value="1"/>
</dbReference>
<evidence type="ECO:0000256" key="5">
    <source>
        <dbReference type="ARBA" id="ARBA00022525"/>
    </source>
</evidence>
<evidence type="ECO:0000313" key="10">
    <source>
        <dbReference type="Proteomes" id="UP000821866"/>
    </source>
</evidence>
<evidence type="ECO:0000313" key="9">
    <source>
        <dbReference type="EMBL" id="KAH7957994.1"/>
    </source>
</evidence>
<dbReference type="SUPFAM" id="SSF52833">
    <property type="entry name" value="Thioredoxin-like"/>
    <property type="match status" value="1"/>
</dbReference>
<dbReference type="Proteomes" id="UP000821866">
    <property type="component" value="Unassembled WGS sequence"/>
</dbReference>
<proteinExistence type="inferred from homology"/>
<dbReference type="PANTHER" id="PTHR11592">
    <property type="entry name" value="GLUTATHIONE PEROXIDASE"/>
    <property type="match status" value="1"/>
</dbReference>
<evidence type="ECO:0000256" key="1">
    <source>
        <dbReference type="ARBA" id="ARBA00000217"/>
    </source>
</evidence>
<dbReference type="OrthoDB" id="446890at2759"/>
<dbReference type="InterPro" id="IPR036249">
    <property type="entry name" value="Thioredoxin-like_sf"/>
</dbReference>
<evidence type="ECO:0000256" key="2">
    <source>
        <dbReference type="ARBA" id="ARBA00004613"/>
    </source>
</evidence>
<keyword evidence="7" id="KW-0732">Signal</keyword>
<comment type="caution">
    <text evidence="9">The sequence shown here is derived from an EMBL/GenBank/DDBJ whole genome shotgun (WGS) entry which is preliminary data.</text>
</comment>
<evidence type="ECO:0000256" key="6">
    <source>
        <dbReference type="ARBA" id="ARBA00022559"/>
    </source>
</evidence>
<reference evidence="9" key="1">
    <citation type="journal article" date="2020" name="Cell">
        <title>Large-Scale Comparative Analyses of Tick Genomes Elucidate Their Genetic Diversity and Vector Capacities.</title>
        <authorList>
            <consortium name="Tick Genome and Microbiome Consortium (TIGMIC)"/>
            <person name="Jia N."/>
            <person name="Wang J."/>
            <person name="Shi W."/>
            <person name="Du L."/>
            <person name="Sun Y."/>
            <person name="Zhan W."/>
            <person name="Jiang J.F."/>
            <person name="Wang Q."/>
            <person name="Zhang B."/>
            <person name="Ji P."/>
            <person name="Bell-Sakyi L."/>
            <person name="Cui X.M."/>
            <person name="Yuan T.T."/>
            <person name="Jiang B.G."/>
            <person name="Yang W.F."/>
            <person name="Lam T.T."/>
            <person name="Chang Q.C."/>
            <person name="Ding S.J."/>
            <person name="Wang X.J."/>
            <person name="Zhu J.G."/>
            <person name="Ruan X.D."/>
            <person name="Zhao L."/>
            <person name="Wei J.T."/>
            <person name="Ye R.Z."/>
            <person name="Que T.C."/>
            <person name="Du C.H."/>
            <person name="Zhou Y.H."/>
            <person name="Cheng J.X."/>
            <person name="Dai P.F."/>
            <person name="Guo W.B."/>
            <person name="Han X.H."/>
            <person name="Huang E.J."/>
            <person name="Li L.F."/>
            <person name="Wei W."/>
            <person name="Gao Y.C."/>
            <person name="Liu J.Z."/>
            <person name="Shao H.Z."/>
            <person name="Wang X."/>
            <person name="Wang C.C."/>
            <person name="Yang T.C."/>
            <person name="Huo Q.B."/>
            <person name="Li W."/>
            <person name="Chen H.Y."/>
            <person name="Chen S.E."/>
            <person name="Zhou L.G."/>
            <person name="Ni X.B."/>
            <person name="Tian J.H."/>
            <person name="Sheng Y."/>
            <person name="Liu T."/>
            <person name="Pan Y.S."/>
            <person name="Xia L.Y."/>
            <person name="Li J."/>
            <person name="Zhao F."/>
            <person name="Cao W.C."/>
        </authorList>
    </citation>
    <scope>NUCLEOTIDE SEQUENCE</scope>
    <source>
        <strain evidence="9">Rmic-2018</strain>
    </source>
</reference>
<keyword evidence="6" id="KW-0575">Peroxidase</keyword>
<dbReference type="GO" id="GO:0004602">
    <property type="term" value="F:glutathione peroxidase activity"/>
    <property type="evidence" value="ECO:0007669"/>
    <property type="project" value="UniProtKB-EC"/>
</dbReference>
<keyword evidence="10" id="KW-1185">Reference proteome</keyword>
<evidence type="ECO:0000256" key="7">
    <source>
        <dbReference type="ARBA" id="ARBA00022729"/>
    </source>
</evidence>
<sequence length="104" mass="11784">MDVNGDTQHPLFELLKSHCPSPVSKFRPREKLFYTPQDNSDIRWNFEKILVDRNGTPLRRYEPGFLPADITSDIEAIITGEGCLRLIISHLTRTPSGFIASPST</sequence>
<keyword evidence="5" id="KW-0964">Secreted</keyword>
<dbReference type="GO" id="GO:0005576">
    <property type="term" value="C:extracellular region"/>
    <property type="evidence" value="ECO:0007669"/>
    <property type="project" value="UniProtKB-SubCell"/>
</dbReference>
<reference evidence="9" key="2">
    <citation type="submission" date="2021-09" db="EMBL/GenBank/DDBJ databases">
        <authorList>
            <person name="Jia N."/>
            <person name="Wang J."/>
            <person name="Shi W."/>
            <person name="Du L."/>
            <person name="Sun Y."/>
            <person name="Zhan W."/>
            <person name="Jiang J."/>
            <person name="Wang Q."/>
            <person name="Zhang B."/>
            <person name="Ji P."/>
            <person name="Sakyi L.B."/>
            <person name="Cui X."/>
            <person name="Yuan T."/>
            <person name="Jiang B."/>
            <person name="Yang W."/>
            <person name="Lam T.T.-Y."/>
            <person name="Chang Q."/>
            <person name="Ding S."/>
            <person name="Wang X."/>
            <person name="Zhu J."/>
            <person name="Ruan X."/>
            <person name="Zhao L."/>
            <person name="Wei J."/>
            <person name="Que T."/>
            <person name="Du C."/>
            <person name="Cheng J."/>
            <person name="Dai P."/>
            <person name="Han X."/>
            <person name="Huang E."/>
            <person name="Gao Y."/>
            <person name="Liu J."/>
            <person name="Shao H."/>
            <person name="Ye R."/>
            <person name="Li L."/>
            <person name="Wei W."/>
            <person name="Wang X."/>
            <person name="Wang C."/>
            <person name="Huo Q."/>
            <person name="Li W."/>
            <person name="Guo W."/>
            <person name="Chen H."/>
            <person name="Chen S."/>
            <person name="Zhou L."/>
            <person name="Zhou L."/>
            <person name="Ni X."/>
            <person name="Tian J."/>
            <person name="Zhou Y."/>
            <person name="Sheng Y."/>
            <person name="Liu T."/>
            <person name="Pan Y."/>
            <person name="Xia L."/>
            <person name="Li J."/>
            <person name="Zhao F."/>
            <person name="Cao W."/>
        </authorList>
    </citation>
    <scope>NUCLEOTIDE SEQUENCE</scope>
    <source>
        <strain evidence="9">Rmic-2018</strain>
        <tissue evidence="9">Larvae</tissue>
    </source>
</reference>
<evidence type="ECO:0000256" key="3">
    <source>
        <dbReference type="ARBA" id="ARBA00006926"/>
    </source>
</evidence>